<name>A0ABN3LPE2_9MICO</name>
<keyword evidence="1" id="KW-0812">Transmembrane</keyword>
<evidence type="ECO:0000313" key="2">
    <source>
        <dbReference type="EMBL" id="GAA2485673.1"/>
    </source>
</evidence>
<feature type="transmembrane region" description="Helical" evidence="1">
    <location>
        <begin position="179"/>
        <end position="201"/>
    </location>
</feature>
<feature type="transmembrane region" description="Helical" evidence="1">
    <location>
        <begin position="148"/>
        <end position="167"/>
    </location>
</feature>
<keyword evidence="1" id="KW-1133">Transmembrane helix</keyword>
<sequence length="263" mass="27059">MGLSFGSVLRRGVLAGVLAGLAAALVIWLVVEPVIRRALVIEDRRSMHGGQSAPSGLLAHGGDEPLVSRAAQVVGGAVTSVVVGVAVGVIFAVVFAKVRDRLPGRGDFGRSLALASIGFAAVSLLPALKIPANPPAVGDPSTVGRRTMLYAVVLLLGVAAAVTVPQLDRHLGRRGMRSSTRWALDIAVVVVLIGLVAALVPGTPDQVPADVPADLVWDFRLASLAQLAALWLTLGVTFGLLLERDGRRSPLGERAGAGARVPA</sequence>
<keyword evidence="3" id="KW-1185">Reference proteome</keyword>
<dbReference type="Pfam" id="PF09490">
    <property type="entry name" value="CbtA"/>
    <property type="match status" value="1"/>
</dbReference>
<feature type="transmembrane region" description="Helical" evidence="1">
    <location>
        <begin position="12"/>
        <end position="31"/>
    </location>
</feature>
<feature type="transmembrane region" description="Helical" evidence="1">
    <location>
        <begin position="221"/>
        <end position="242"/>
    </location>
</feature>
<feature type="transmembrane region" description="Helical" evidence="1">
    <location>
        <begin position="108"/>
        <end position="128"/>
    </location>
</feature>
<reference evidence="2 3" key="1">
    <citation type="journal article" date="2019" name="Int. J. Syst. Evol. Microbiol.">
        <title>The Global Catalogue of Microorganisms (GCM) 10K type strain sequencing project: providing services to taxonomists for standard genome sequencing and annotation.</title>
        <authorList>
            <consortium name="The Broad Institute Genomics Platform"/>
            <consortium name="The Broad Institute Genome Sequencing Center for Infectious Disease"/>
            <person name="Wu L."/>
            <person name="Ma J."/>
        </authorList>
    </citation>
    <scope>NUCLEOTIDE SEQUENCE [LARGE SCALE GENOMIC DNA]</scope>
    <source>
        <strain evidence="2 3">JCM 16259</strain>
    </source>
</reference>
<proteinExistence type="predicted"/>
<gene>
    <name evidence="2" type="ORF">GCM10009858_24510</name>
</gene>
<keyword evidence="1" id="KW-0472">Membrane</keyword>
<protein>
    <submittedName>
        <fullName evidence="2">CbtA family protein</fullName>
    </submittedName>
</protein>
<dbReference type="EMBL" id="BAAARE010000010">
    <property type="protein sequence ID" value="GAA2485673.1"/>
    <property type="molecule type" value="Genomic_DNA"/>
</dbReference>
<accession>A0ABN3LPE2</accession>
<organism evidence="2 3">
    <name type="scientific">Terrabacter carboxydivorans</name>
    <dbReference type="NCBI Taxonomy" id="619730"/>
    <lineage>
        <taxon>Bacteria</taxon>
        <taxon>Bacillati</taxon>
        <taxon>Actinomycetota</taxon>
        <taxon>Actinomycetes</taxon>
        <taxon>Micrococcales</taxon>
        <taxon>Intrasporangiaceae</taxon>
        <taxon>Terrabacter</taxon>
    </lineage>
</organism>
<dbReference type="Proteomes" id="UP001500730">
    <property type="component" value="Unassembled WGS sequence"/>
</dbReference>
<feature type="transmembrane region" description="Helical" evidence="1">
    <location>
        <begin position="73"/>
        <end position="96"/>
    </location>
</feature>
<comment type="caution">
    <text evidence="2">The sequence shown here is derived from an EMBL/GenBank/DDBJ whole genome shotgun (WGS) entry which is preliminary data.</text>
</comment>
<dbReference type="InterPro" id="IPR012666">
    <property type="entry name" value="CbtA_put"/>
</dbReference>
<evidence type="ECO:0000256" key="1">
    <source>
        <dbReference type="SAM" id="Phobius"/>
    </source>
</evidence>
<evidence type="ECO:0000313" key="3">
    <source>
        <dbReference type="Proteomes" id="UP001500730"/>
    </source>
</evidence>